<keyword evidence="1" id="KW-1032">Host cell membrane</keyword>
<feature type="non-terminal residue" evidence="15">
    <location>
        <position position="1"/>
    </location>
</feature>
<keyword evidence="6" id="KW-0053">Apoptosis</keyword>
<reference evidence="15" key="1">
    <citation type="journal article" date="2013" name="Infect. Genet. Evol.">
        <title>A novel multiregion hybridization assay reveals high frequency of dual inter-subtype infections among HIV-positive individuals in Cameroon, West Central Africa.</title>
        <authorList>
            <person name="Vidal N."/>
            <person name="Diop H."/>
            <person name="Montavon C."/>
            <person name="Butel C."/>
            <person name="Bosch S."/>
            <person name="Ngole E.M."/>
            <person name="Toure-Kane C."/>
            <person name="Mboup S."/>
            <person name="Delaporte E."/>
            <person name="Peeters M."/>
        </authorList>
    </citation>
    <scope>NUCLEOTIDE SEQUENCE</scope>
    <source>
        <strain evidence="15">422HALD</strain>
    </source>
</reference>
<keyword evidence="12" id="KW-0899">Viral immunoevasion</keyword>
<accession>M5BGU1</accession>
<evidence type="ECO:0000256" key="10">
    <source>
        <dbReference type="ARBA" id="ARBA00023026"/>
    </source>
</evidence>
<gene>
    <name evidence="15" type="primary">nef</name>
</gene>
<evidence type="ECO:0000256" key="9">
    <source>
        <dbReference type="ARBA" id="ARBA00022870"/>
    </source>
</evidence>
<keyword evidence="10" id="KW-0843">Virulence</keyword>
<proteinExistence type="predicted"/>
<evidence type="ECO:0000256" key="13">
    <source>
        <dbReference type="ARBA" id="ARBA00023288"/>
    </source>
</evidence>
<feature type="region of interest" description="Disordered" evidence="14">
    <location>
        <begin position="1"/>
        <end position="34"/>
    </location>
</feature>
<evidence type="ECO:0000256" key="12">
    <source>
        <dbReference type="ARBA" id="ARBA00023280"/>
    </source>
</evidence>
<keyword evidence="5" id="KW-0945">Host-virus interaction</keyword>
<keyword evidence="7" id="KW-0519">Myristate</keyword>
<keyword evidence="13" id="KW-0449">Lipoprotein</keyword>
<dbReference type="EMBL" id="HF543541">
    <property type="protein sequence ID" value="CCN26941.1"/>
    <property type="molecule type" value="Genomic_DNA"/>
</dbReference>
<protein>
    <submittedName>
        <fullName evidence="15">Nef protein</fullName>
    </submittedName>
</protein>
<evidence type="ECO:0000256" key="11">
    <source>
        <dbReference type="ARBA" id="ARBA00023136"/>
    </source>
</evidence>
<keyword evidence="4" id="KW-0597">Phosphoprotein</keyword>
<evidence type="ECO:0000256" key="14">
    <source>
        <dbReference type="SAM" id="MobiDB-lite"/>
    </source>
</evidence>
<evidence type="ECO:0000256" key="1">
    <source>
        <dbReference type="ARBA" id="ARBA00022511"/>
    </source>
</evidence>
<keyword evidence="11" id="KW-0472">Membrane</keyword>
<evidence type="ECO:0000256" key="3">
    <source>
        <dbReference type="ARBA" id="ARBA00022525"/>
    </source>
</evidence>
<keyword evidence="9" id="KW-1043">Host membrane</keyword>
<evidence type="ECO:0000313" key="15">
    <source>
        <dbReference type="EMBL" id="CCN26941.1"/>
    </source>
</evidence>
<evidence type="ECO:0000256" key="2">
    <source>
        <dbReference type="ARBA" id="ARBA00022518"/>
    </source>
</evidence>
<dbReference type="Gene3D" id="4.10.890.10">
    <property type="entry name" value="HIV 1 nef anchor domain"/>
    <property type="match status" value="1"/>
</dbReference>
<name>M5BGU1_HV1</name>
<evidence type="ECO:0000256" key="8">
    <source>
        <dbReference type="ARBA" id="ARBA00022844"/>
    </source>
</evidence>
<evidence type="ECO:0000256" key="4">
    <source>
        <dbReference type="ARBA" id="ARBA00022553"/>
    </source>
</evidence>
<dbReference type="GO" id="GO:0044423">
    <property type="term" value="C:virion component"/>
    <property type="evidence" value="ECO:0007669"/>
    <property type="project" value="UniProtKB-KW"/>
</dbReference>
<evidence type="ECO:0000256" key="6">
    <source>
        <dbReference type="ARBA" id="ARBA00022703"/>
    </source>
</evidence>
<sequence length="66" mass="7111">HGQKAAYESLRLGKNKQPIRQTPPAARGVGAASQDLDKHGAITSSKHHKLMLIVPVEAQEEEEVAS</sequence>
<keyword evidence="8" id="KW-0946">Virion</keyword>
<evidence type="ECO:0000256" key="5">
    <source>
        <dbReference type="ARBA" id="ARBA00022581"/>
    </source>
</evidence>
<evidence type="ECO:0000256" key="7">
    <source>
        <dbReference type="ARBA" id="ARBA00022707"/>
    </source>
</evidence>
<keyword evidence="2" id="KW-0244">Early protein</keyword>
<feature type="non-terminal residue" evidence="15">
    <location>
        <position position="66"/>
    </location>
</feature>
<dbReference type="InterPro" id="IPR027480">
    <property type="entry name" value="HIV-1_Nef_anchor_sf"/>
</dbReference>
<keyword evidence="3" id="KW-0964">Secreted</keyword>
<organism evidence="15">
    <name type="scientific">HIV-1 M:CRF02_422HALD</name>
    <dbReference type="NCBI Taxonomy" id="1243450"/>
    <lineage>
        <taxon>Viruses</taxon>
        <taxon>Riboviria</taxon>
        <taxon>Pararnavirae</taxon>
        <taxon>Artverviricota</taxon>
        <taxon>Revtraviricetes</taxon>
        <taxon>Ortervirales</taxon>
        <taxon>Retroviridae</taxon>
        <taxon>Orthoretrovirinae</taxon>
        <taxon>Lentivirus</taxon>
        <taxon>Lentivirus humimdef1</taxon>
        <taxon>Human immunodeficiency virus type 1</taxon>
    </lineage>
</organism>